<dbReference type="Proteomes" id="UP000245876">
    <property type="component" value="Unassembled WGS sequence"/>
</dbReference>
<dbReference type="RefSeq" id="WP_109056331.1">
    <property type="nucleotide sequence ID" value="NZ_QFFM01000003.1"/>
</dbReference>
<dbReference type="EMBL" id="QFFM01000003">
    <property type="protein sequence ID" value="PWG66762.1"/>
    <property type="molecule type" value="Genomic_DNA"/>
</dbReference>
<accession>A0A2U2NCB5</accession>
<gene>
    <name evidence="1" type="ORF">DF196_02345</name>
</gene>
<comment type="caution">
    <text evidence="1">The sequence shown here is derived from an EMBL/GenBank/DDBJ whole genome shotgun (WGS) entry which is preliminary data.</text>
</comment>
<protein>
    <submittedName>
        <fullName evidence="1">Uncharacterized protein</fullName>
    </submittedName>
</protein>
<dbReference type="AlphaFoldDB" id="A0A2U2NCB5"/>
<name>A0A2U2NCB5_9BIFI</name>
<sequence>MNTTDIITLDNIKEDQLLTAIDNEHGKPDNGQPDHIRLLALTALGHAVENVLNYEPDEYDALNMFQTIHGIQTMRMNYPDAGKAAHAFVVAALGWYAAANWGNLAHMTVDQTAIDKAYDDWAGVTLETR</sequence>
<evidence type="ECO:0000313" key="1">
    <source>
        <dbReference type="EMBL" id="PWG66762.1"/>
    </source>
</evidence>
<keyword evidence="2" id="KW-1185">Reference proteome</keyword>
<proteinExistence type="predicted"/>
<evidence type="ECO:0000313" key="2">
    <source>
        <dbReference type="Proteomes" id="UP000245876"/>
    </source>
</evidence>
<organism evidence="1 2">
    <name type="scientific">Bifidobacterium callitrichidarum</name>
    <dbReference type="NCBI Taxonomy" id="2052941"/>
    <lineage>
        <taxon>Bacteria</taxon>
        <taxon>Bacillati</taxon>
        <taxon>Actinomycetota</taxon>
        <taxon>Actinomycetes</taxon>
        <taxon>Bifidobacteriales</taxon>
        <taxon>Bifidobacteriaceae</taxon>
        <taxon>Bifidobacterium</taxon>
    </lineage>
</organism>
<reference evidence="1 2" key="1">
    <citation type="journal article" date="2018" name="Int. J. Syst. Evol. Microbiol.">
        <title>Bifidobacterium callitrichidarum sp. nov. from the faeces of the emperor tamarin (Saguinus imperator).</title>
        <authorList>
            <person name="Modesto M."/>
            <person name="Michelini S."/>
            <person name="Sansosti M.C."/>
            <person name="De Filippo C."/>
            <person name="Cavalieri D."/>
            <person name="Qvirist L."/>
            <person name="Andlid T."/>
            <person name="Spiezio C."/>
            <person name="Sandri C."/>
            <person name="Pascarelli S."/>
            <person name="Sgorbati B."/>
            <person name="Mattarelli P."/>
        </authorList>
    </citation>
    <scope>NUCLEOTIDE SEQUENCE [LARGE SCALE GENOMIC DNA]</scope>
    <source>
        <strain evidence="1 2">TRI 5</strain>
    </source>
</reference>